<protein>
    <submittedName>
        <fullName evidence="1">Uncharacterized protein</fullName>
    </submittedName>
</protein>
<dbReference type="Proteomes" id="UP000033220">
    <property type="component" value="Chromosome DSM 122"/>
</dbReference>
<evidence type="ECO:0000313" key="1">
    <source>
        <dbReference type="EMBL" id="CCG09267.1"/>
    </source>
</evidence>
<accession>H6SND6</accession>
<sequence length="153" mass="16079">MGRRGVVMIAAPLISALVPVLAGIEGVRRVAEADDLALLIAAMDLPQTTPAAFVLVTGEEAETLSRTLHTERVLSQLSVVLVGRPRATPQGQALGEIGRGVVGALSGRIPADDWTPLGYRGATQQVRAAARDRQGALFLTLHFDTTTTLRGCS</sequence>
<dbReference type="AlphaFoldDB" id="H6SND6"/>
<reference evidence="1 2" key="1">
    <citation type="submission" date="2012-02" db="EMBL/GenBank/DDBJ databases">
        <title>Shotgun genome sequence of Phaeospirillum photometricum DSM 122.</title>
        <authorList>
            <person name="Duquesne K."/>
            <person name="Sturgis J."/>
        </authorList>
    </citation>
    <scope>NUCLEOTIDE SEQUENCE [LARGE SCALE GENOMIC DNA]</scope>
    <source>
        <strain evidence="2">DSM122</strain>
    </source>
</reference>
<dbReference type="STRING" id="1150469.RSPPHO_02641"/>
<proteinExistence type="predicted"/>
<dbReference type="InterPro" id="IPR056912">
    <property type="entry name" value="Phage_JBD30_tail_term-like"/>
</dbReference>
<gene>
    <name evidence="1" type="ORF">RSPPHO_02641</name>
</gene>
<name>H6SND6_PARPM</name>
<dbReference type="EMBL" id="HE663493">
    <property type="protein sequence ID" value="CCG09267.1"/>
    <property type="molecule type" value="Genomic_DNA"/>
</dbReference>
<organism evidence="1 2">
    <name type="scientific">Pararhodospirillum photometricum DSM 122</name>
    <dbReference type="NCBI Taxonomy" id="1150469"/>
    <lineage>
        <taxon>Bacteria</taxon>
        <taxon>Pseudomonadati</taxon>
        <taxon>Pseudomonadota</taxon>
        <taxon>Alphaproteobacteria</taxon>
        <taxon>Rhodospirillales</taxon>
        <taxon>Rhodospirillaceae</taxon>
        <taxon>Pararhodospirillum</taxon>
    </lineage>
</organism>
<dbReference type="Pfam" id="PF23840">
    <property type="entry name" value="Phage_tail_terminator"/>
    <property type="match status" value="1"/>
</dbReference>
<keyword evidence="2" id="KW-1185">Reference proteome</keyword>
<dbReference type="HOGENOM" id="CLU_1711859_0_0_5"/>
<dbReference type="PATRIC" id="fig|1150469.3.peg.3004"/>
<dbReference type="KEGG" id="rpm:RSPPHO_02641"/>
<evidence type="ECO:0000313" key="2">
    <source>
        <dbReference type="Proteomes" id="UP000033220"/>
    </source>
</evidence>